<proteinExistence type="inferred from homology"/>
<dbReference type="Pfam" id="PF02222">
    <property type="entry name" value="ATP-grasp"/>
    <property type="match status" value="1"/>
</dbReference>
<feature type="binding site" evidence="5">
    <location>
        <begin position="269"/>
        <end position="270"/>
    </location>
    <ligand>
        <name>ATP</name>
        <dbReference type="ChEBI" id="CHEBI:30616"/>
    </ligand>
</feature>
<comment type="caution">
    <text evidence="8">The sequence shown here is derived from an EMBL/GenBank/DDBJ whole genome shotgun (WGS) entry which is preliminary data.</text>
</comment>
<dbReference type="GO" id="GO:0005524">
    <property type="term" value="F:ATP binding"/>
    <property type="evidence" value="ECO:0007669"/>
    <property type="project" value="UniProtKB-UniRule"/>
</dbReference>
<dbReference type="SUPFAM" id="SSF56059">
    <property type="entry name" value="Glutathione synthetase ATP-binding domain-like"/>
    <property type="match status" value="1"/>
</dbReference>
<evidence type="ECO:0000256" key="5">
    <source>
        <dbReference type="HAMAP-Rule" id="MF_01928"/>
    </source>
</evidence>
<evidence type="ECO:0000256" key="6">
    <source>
        <dbReference type="RuleBase" id="RU361200"/>
    </source>
</evidence>
<comment type="pathway">
    <text evidence="5 6">Purine metabolism; IMP biosynthesis via de novo pathway; 5-amino-1-(5-phospho-D-ribosyl)imidazole-4-carboxylate from 5-amino-1-(5-phospho-D-ribosyl)imidazole (N5-CAIR route): step 1/2.</text>
</comment>
<dbReference type="InterPro" id="IPR011054">
    <property type="entry name" value="Rudment_hybrid_motif"/>
</dbReference>
<organism evidence="8 9">
    <name type="scientific">Fredinandcohnia quinoae</name>
    <dbReference type="NCBI Taxonomy" id="2918902"/>
    <lineage>
        <taxon>Bacteria</taxon>
        <taxon>Bacillati</taxon>
        <taxon>Bacillota</taxon>
        <taxon>Bacilli</taxon>
        <taxon>Bacillales</taxon>
        <taxon>Bacillaceae</taxon>
        <taxon>Fredinandcohnia</taxon>
    </lineage>
</organism>
<dbReference type="InterPro" id="IPR011761">
    <property type="entry name" value="ATP-grasp"/>
</dbReference>
<evidence type="ECO:0000256" key="1">
    <source>
        <dbReference type="ARBA" id="ARBA00022598"/>
    </source>
</evidence>
<name>A0AAW5E7C5_9BACI</name>
<dbReference type="AlphaFoldDB" id="A0AAW5E7C5"/>
<comment type="function">
    <text evidence="5">Catalyzes the ATP-dependent conversion of 5-aminoimidazole ribonucleotide (AIR) and HCO(3)(-) to N5-carboxyaminoimidazole ribonucleotide (N5-CAIR).</text>
</comment>
<protein>
    <recommendedName>
        <fullName evidence="5 6">N5-carboxyaminoimidazole ribonucleotide synthase</fullName>
        <shortName evidence="5 6">N5-CAIR synthase</shortName>
        <ecNumber evidence="5 6">6.3.4.18</ecNumber>
    </recommendedName>
    <alternativeName>
        <fullName evidence="5 6">5-(carboxyamino)imidazole ribonucleotide synthetase</fullName>
    </alternativeName>
</protein>
<dbReference type="EMBL" id="JAKTTI010000004">
    <property type="protein sequence ID" value="MCH1624684.1"/>
    <property type="molecule type" value="Genomic_DNA"/>
</dbReference>
<dbReference type="NCBIfam" id="NF004679">
    <property type="entry name" value="PRK06019.1-5"/>
    <property type="match status" value="1"/>
</dbReference>
<accession>A0AAW5E7C5</accession>
<dbReference type="SUPFAM" id="SSF52440">
    <property type="entry name" value="PreATP-grasp domain"/>
    <property type="match status" value="1"/>
</dbReference>
<gene>
    <name evidence="5 6 8" type="primary">purK</name>
    <name evidence="8" type="ORF">MJG50_05045</name>
</gene>
<feature type="binding site" evidence="5">
    <location>
        <position position="149"/>
    </location>
    <ligand>
        <name>ATP</name>
        <dbReference type="ChEBI" id="CHEBI:30616"/>
    </ligand>
</feature>
<comment type="catalytic activity">
    <reaction evidence="5 6">
        <text>5-amino-1-(5-phospho-beta-D-ribosyl)imidazole + hydrogencarbonate + ATP = 5-carboxyamino-1-(5-phospho-D-ribosyl)imidazole + ADP + phosphate + 2 H(+)</text>
        <dbReference type="Rhea" id="RHEA:19317"/>
        <dbReference type="ChEBI" id="CHEBI:15378"/>
        <dbReference type="ChEBI" id="CHEBI:17544"/>
        <dbReference type="ChEBI" id="CHEBI:30616"/>
        <dbReference type="ChEBI" id="CHEBI:43474"/>
        <dbReference type="ChEBI" id="CHEBI:58730"/>
        <dbReference type="ChEBI" id="CHEBI:137981"/>
        <dbReference type="ChEBI" id="CHEBI:456216"/>
        <dbReference type="EC" id="6.3.4.18"/>
    </reaction>
</comment>
<dbReference type="Gene3D" id="3.30.470.20">
    <property type="entry name" value="ATP-grasp fold, B domain"/>
    <property type="match status" value="1"/>
</dbReference>
<evidence type="ECO:0000313" key="8">
    <source>
        <dbReference type="EMBL" id="MCH1624684.1"/>
    </source>
</evidence>
<dbReference type="InterPro" id="IPR013815">
    <property type="entry name" value="ATP_grasp_subdomain_1"/>
</dbReference>
<feature type="binding site" evidence="5">
    <location>
        <position position="215"/>
    </location>
    <ligand>
        <name>ATP</name>
        <dbReference type="ChEBI" id="CHEBI:30616"/>
    </ligand>
</feature>
<sequence length="381" mass="42096">MSLTSHILPGQTIGIIGGGQLGRMMALSAREMGFNIAVLDPTPNSPCGQVADIEITASYDDLEAIKKLASISDVITYEFENIDYETLTWLEWNANLPQGSQLLKITQDRGTEKSAIQKMGLKVAPFEIVNNEQELVEAIQLIGMPSVLKTCRGGYDGKGQIVLKHQGNIEEALPLFDQGTCILEGWIPFEKEISVIVTRNSSGDVKTFPVSENIHIGNILHQSIVPARISTEIEENAREMAMKLAKGFELVGTLAVEMFVTKNGDIFINELAPRPHNSGHYTIDACETSQFEQHIRSVCNLPLGDTTLLKPVVMTNVLGEHLHHLLEDISSFGCAKIHLYGKKEAKFKRKMGHITFLGDTIEEALKKSESIRIFNNKLEAN</sequence>
<evidence type="ECO:0000259" key="7">
    <source>
        <dbReference type="PROSITE" id="PS50975"/>
    </source>
</evidence>
<dbReference type="InterPro" id="IPR003135">
    <property type="entry name" value="ATP-grasp_carboxylate-amine"/>
</dbReference>
<dbReference type="GO" id="GO:0005829">
    <property type="term" value="C:cytosol"/>
    <property type="evidence" value="ECO:0007669"/>
    <property type="project" value="TreeGrafter"/>
</dbReference>
<dbReference type="NCBIfam" id="NF004675">
    <property type="entry name" value="PRK06019.1-1"/>
    <property type="match status" value="1"/>
</dbReference>
<dbReference type="FunFam" id="3.30.1490.20:FF:000015">
    <property type="entry name" value="N5-carboxyaminoimidazole ribonucleotide synthase"/>
    <property type="match status" value="1"/>
</dbReference>
<dbReference type="Pfam" id="PF17769">
    <property type="entry name" value="PurK_C"/>
    <property type="match status" value="1"/>
</dbReference>
<feature type="domain" description="ATP-grasp" evidence="7">
    <location>
        <begin position="113"/>
        <end position="299"/>
    </location>
</feature>
<dbReference type="RefSeq" id="WP_240253297.1">
    <property type="nucleotide sequence ID" value="NZ_JAKTTI010000004.1"/>
</dbReference>
<evidence type="ECO:0000256" key="4">
    <source>
        <dbReference type="ARBA" id="ARBA00022840"/>
    </source>
</evidence>
<dbReference type="EC" id="6.3.4.18" evidence="5 6"/>
<dbReference type="GO" id="GO:0034028">
    <property type="term" value="F:5-(carboxyamino)imidazole ribonucleotide synthase activity"/>
    <property type="evidence" value="ECO:0007669"/>
    <property type="project" value="UniProtKB-UniRule"/>
</dbReference>
<dbReference type="GO" id="GO:0046872">
    <property type="term" value="F:metal ion binding"/>
    <property type="evidence" value="ECO:0007669"/>
    <property type="project" value="InterPro"/>
</dbReference>
<feature type="binding site" evidence="5">
    <location>
        <begin position="184"/>
        <end position="187"/>
    </location>
    <ligand>
        <name>ATP</name>
        <dbReference type="ChEBI" id="CHEBI:30616"/>
    </ligand>
</feature>
<dbReference type="FunFam" id="3.40.50.20:FF:000016">
    <property type="entry name" value="N5-carboxyaminoimidazole ribonucleotide synthase"/>
    <property type="match status" value="1"/>
</dbReference>
<keyword evidence="9" id="KW-1185">Reference proteome</keyword>
<dbReference type="Pfam" id="PF22660">
    <property type="entry name" value="RS_preATP-grasp-like"/>
    <property type="match status" value="1"/>
</dbReference>
<dbReference type="PANTHER" id="PTHR11609">
    <property type="entry name" value="PURINE BIOSYNTHESIS PROTEIN 6/7, PUR6/7"/>
    <property type="match status" value="1"/>
</dbReference>
<dbReference type="GO" id="GO:0004638">
    <property type="term" value="F:phosphoribosylaminoimidazole carboxylase activity"/>
    <property type="evidence" value="ECO:0007669"/>
    <property type="project" value="InterPro"/>
</dbReference>
<dbReference type="InterPro" id="IPR054350">
    <property type="entry name" value="PurT/PurK_preATP-grasp"/>
</dbReference>
<dbReference type="NCBIfam" id="NF004676">
    <property type="entry name" value="PRK06019.1-2"/>
    <property type="match status" value="1"/>
</dbReference>
<feature type="binding site" evidence="5">
    <location>
        <position position="109"/>
    </location>
    <ligand>
        <name>ATP</name>
        <dbReference type="ChEBI" id="CHEBI:30616"/>
    </ligand>
</feature>
<dbReference type="NCBIfam" id="TIGR01161">
    <property type="entry name" value="purK"/>
    <property type="match status" value="1"/>
</dbReference>
<dbReference type="PANTHER" id="PTHR11609:SF5">
    <property type="entry name" value="PHOSPHORIBOSYLAMINOIMIDAZOLE CARBOXYLASE"/>
    <property type="match status" value="1"/>
</dbReference>
<dbReference type="GO" id="GO:0006189">
    <property type="term" value="P:'de novo' IMP biosynthetic process"/>
    <property type="evidence" value="ECO:0007669"/>
    <property type="project" value="UniProtKB-UniRule"/>
</dbReference>
<comment type="subunit">
    <text evidence="5 6">Homodimer.</text>
</comment>
<keyword evidence="3 5" id="KW-0658">Purine biosynthesis</keyword>
<dbReference type="InterPro" id="IPR005875">
    <property type="entry name" value="PurK"/>
</dbReference>
<dbReference type="SUPFAM" id="SSF51246">
    <property type="entry name" value="Rudiment single hybrid motif"/>
    <property type="match status" value="1"/>
</dbReference>
<evidence type="ECO:0000313" key="9">
    <source>
        <dbReference type="Proteomes" id="UP001431131"/>
    </source>
</evidence>
<dbReference type="PROSITE" id="PS50975">
    <property type="entry name" value="ATP_GRASP"/>
    <property type="match status" value="1"/>
</dbReference>
<dbReference type="InterPro" id="IPR016185">
    <property type="entry name" value="PreATP-grasp_dom_sf"/>
</dbReference>
<dbReference type="InterPro" id="IPR040686">
    <property type="entry name" value="PurK_C"/>
</dbReference>
<dbReference type="FunFam" id="3.30.470.20:FF:000029">
    <property type="entry name" value="N5-carboxyaminoimidazole ribonucleotide synthase"/>
    <property type="match status" value="1"/>
</dbReference>
<dbReference type="Gene3D" id="3.40.50.20">
    <property type="match status" value="1"/>
</dbReference>
<dbReference type="Gene3D" id="3.30.1490.20">
    <property type="entry name" value="ATP-grasp fold, A domain"/>
    <property type="match status" value="1"/>
</dbReference>
<dbReference type="Proteomes" id="UP001431131">
    <property type="component" value="Unassembled WGS sequence"/>
</dbReference>
<feature type="binding site" evidence="5">
    <location>
        <position position="192"/>
    </location>
    <ligand>
        <name>ATP</name>
        <dbReference type="ChEBI" id="CHEBI:30616"/>
    </ligand>
</feature>
<evidence type="ECO:0000256" key="2">
    <source>
        <dbReference type="ARBA" id="ARBA00022741"/>
    </source>
</evidence>
<evidence type="ECO:0000256" key="3">
    <source>
        <dbReference type="ARBA" id="ARBA00022755"/>
    </source>
</evidence>
<reference evidence="8" key="1">
    <citation type="submission" date="2022-02" db="EMBL/GenBank/DDBJ databases">
        <title>Fredinandcohnia quinoae sp. nov. isolated from Chenopodium quinoa seeds.</title>
        <authorList>
            <person name="Saati-Santamaria Z."/>
            <person name="Flores-Felix J.D."/>
            <person name="Igual J.M."/>
            <person name="Velazquez E."/>
            <person name="Garcia-Fraile P."/>
            <person name="Martinez-Molina E."/>
        </authorList>
    </citation>
    <scope>NUCLEOTIDE SEQUENCE</scope>
    <source>
        <strain evidence="8">SECRCQ15</strain>
    </source>
</reference>
<keyword evidence="2 5" id="KW-0547">Nucleotide-binding</keyword>
<dbReference type="HAMAP" id="MF_01928">
    <property type="entry name" value="PurK"/>
    <property type="match status" value="1"/>
</dbReference>
<feature type="binding site" evidence="5">
    <location>
        <begin position="154"/>
        <end position="160"/>
    </location>
    <ligand>
        <name>ATP</name>
        <dbReference type="ChEBI" id="CHEBI:30616"/>
    </ligand>
</feature>
<comment type="function">
    <text evidence="6">Catalyzes the ATP-dependent conversion of 5-aminoimidazole ribonucleotide (AIR) and HCO(3)- to N5-carboxyaminoimidazole ribonucleotide (N5-CAIR).</text>
</comment>
<comment type="similarity">
    <text evidence="5 6">Belongs to the PurK/PurT family.</text>
</comment>
<keyword evidence="4 5" id="KW-0067">ATP-binding</keyword>
<keyword evidence="1 5" id="KW-0436">Ligase</keyword>